<dbReference type="PROSITE" id="PS51257">
    <property type="entry name" value="PROKAR_LIPOPROTEIN"/>
    <property type="match status" value="1"/>
</dbReference>
<evidence type="ECO:0000313" key="1">
    <source>
        <dbReference type="EMBL" id="PRD45552.1"/>
    </source>
</evidence>
<accession>A0A2S9IYE4</accession>
<name>A0A2S9IYE4_9SPHI</name>
<sequence length="415" mass="46216">MKLEKYNVGSFFVVFCACCSIFQGCQKINDAREIENIQYASLRLEAIPVIEEVTSTEGLRLVLQNFPEGIRIERTMEAGANYIDNMVPGVYSVTVSGTVESDQGNFFLNGSANNVMILREHETLEIEVDGATVGPFAFSEIFYSGTDPFYFRNQFYEITNNSDGTAYADGLYFARLVPIAASTSMPIWPEEDGNRYVYTDRIWRVPGNGAQYPLQPGESFTIAQFAANHRLPQYSPNSPIDCSKCEFEFNMNNPNFPDQPATDMQHIFFNGNAAMGSSPQYLTSVFGSALVIFRVPEGETYDPVGNPDLQTRDLSTTAPNLYAKIPRSYVVDAVEAVQNETMGTAKRVPTVLDAGITYVDATYNSLGIRRKKLGNRNDGSPILMDTNNSTDDFERKVVPHFRYHGQGVPDWSSAN</sequence>
<organism evidence="1 2">
    <name type="scientific">Sphingobacterium haloxyli</name>
    <dbReference type="NCBI Taxonomy" id="2100533"/>
    <lineage>
        <taxon>Bacteria</taxon>
        <taxon>Pseudomonadati</taxon>
        <taxon>Bacteroidota</taxon>
        <taxon>Sphingobacteriia</taxon>
        <taxon>Sphingobacteriales</taxon>
        <taxon>Sphingobacteriaceae</taxon>
        <taxon>Sphingobacterium</taxon>
    </lineage>
</organism>
<evidence type="ECO:0000313" key="2">
    <source>
        <dbReference type="Proteomes" id="UP000239711"/>
    </source>
</evidence>
<dbReference type="AlphaFoldDB" id="A0A2S9IYE4"/>
<protein>
    <submittedName>
        <fullName evidence="1">DUF4876 domain-containing protein</fullName>
    </submittedName>
</protein>
<dbReference type="OrthoDB" id="1409865at2"/>
<dbReference type="EMBL" id="PVBQ01000019">
    <property type="protein sequence ID" value="PRD45552.1"/>
    <property type="molecule type" value="Genomic_DNA"/>
</dbReference>
<dbReference type="Pfam" id="PF16215">
    <property type="entry name" value="DUF4876"/>
    <property type="match status" value="1"/>
</dbReference>
<comment type="caution">
    <text evidence="1">The sequence shown here is derived from an EMBL/GenBank/DDBJ whole genome shotgun (WGS) entry which is preliminary data.</text>
</comment>
<reference evidence="1 2" key="1">
    <citation type="submission" date="2018-02" db="EMBL/GenBank/DDBJ databases">
        <title>The draft genome of Sphingobacterium sp. 5JN-11.</title>
        <authorList>
            <person name="Liu L."/>
            <person name="Li L."/>
            <person name="Liang L."/>
            <person name="Zhang X."/>
            <person name="Wang T."/>
        </authorList>
    </citation>
    <scope>NUCLEOTIDE SEQUENCE [LARGE SCALE GENOMIC DNA]</scope>
    <source>
        <strain evidence="1 2">5JN-11</strain>
    </source>
</reference>
<gene>
    <name evidence="1" type="ORF">C5745_17735</name>
</gene>
<proteinExistence type="predicted"/>
<dbReference type="InterPro" id="IPR032627">
    <property type="entry name" value="DUF4876"/>
</dbReference>
<dbReference type="Proteomes" id="UP000239711">
    <property type="component" value="Unassembled WGS sequence"/>
</dbReference>
<dbReference type="RefSeq" id="WP_105718353.1">
    <property type="nucleotide sequence ID" value="NZ_PVBQ01000019.1"/>
</dbReference>
<keyword evidence="2" id="KW-1185">Reference proteome</keyword>